<dbReference type="InterPro" id="IPR046732">
    <property type="entry name" value="DUF6624"/>
</dbReference>
<protein>
    <submittedName>
        <fullName evidence="2">Uncharacterized protein</fullName>
    </submittedName>
</protein>
<gene>
    <name evidence="2" type="ORF">Airi02_002270</name>
</gene>
<feature type="compositionally biased region" description="Basic and acidic residues" evidence="1">
    <location>
        <begin position="112"/>
        <end position="122"/>
    </location>
</feature>
<sequence length="122" mass="13332">MKRVVAAYGWPGSGLVGEDGAEAAWLLVQHADHDPGFQKQCLALLEDAVASGQASRVNLAYLTDRVRVAEGRPQVFGTQYRRGDGGPEPRPIEDPGRLDQRREKAGLGPHGVYDRAMRRLPT</sequence>
<organism evidence="2 3">
    <name type="scientific">Actinoallomurus iriomotensis</name>
    <dbReference type="NCBI Taxonomy" id="478107"/>
    <lineage>
        <taxon>Bacteria</taxon>
        <taxon>Bacillati</taxon>
        <taxon>Actinomycetota</taxon>
        <taxon>Actinomycetes</taxon>
        <taxon>Streptosporangiales</taxon>
        <taxon>Thermomonosporaceae</taxon>
        <taxon>Actinoallomurus</taxon>
    </lineage>
</organism>
<keyword evidence="3" id="KW-1185">Reference proteome</keyword>
<evidence type="ECO:0000256" key="1">
    <source>
        <dbReference type="SAM" id="MobiDB-lite"/>
    </source>
</evidence>
<name>A0A9W6VVY3_9ACTN</name>
<dbReference type="Proteomes" id="UP001165074">
    <property type="component" value="Unassembled WGS sequence"/>
</dbReference>
<dbReference type="Pfam" id="PF20329">
    <property type="entry name" value="DUF6624"/>
    <property type="match status" value="1"/>
</dbReference>
<proteinExistence type="predicted"/>
<reference evidence="2" key="1">
    <citation type="submission" date="2023-03" db="EMBL/GenBank/DDBJ databases">
        <title>Actinoallomurus iriomotensis NBRC 103684.</title>
        <authorList>
            <person name="Ichikawa N."/>
            <person name="Sato H."/>
            <person name="Tonouchi N."/>
        </authorList>
    </citation>
    <scope>NUCLEOTIDE SEQUENCE</scope>
    <source>
        <strain evidence="2">NBRC 103684</strain>
    </source>
</reference>
<dbReference type="AlphaFoldDB" id="A0A9W6VVY3"/>
<dbReference type="EMBL" id="BSTK01000001">
    <property type="protein sequence ID" value="GLY82295.1"/>
    <property type="molecule type" value="Genomic_DNA"/>
</dbReference>
<evidence type="ECO:0000313" key="3">
    <source>
        <dbReference type="Proteomes" id="UP001165074"/>
    </source>
</evidence>
<evidence type="ECO:0000313" key="2">
    <source>
        <dbReference type="EMBL" id="GLY82295.1"/>
    </source>
</evidence>
<feature type="compositionally biased region" description="Basic and acidic residues" evidence="1">
    <location>
        <begin position="81"/>
        <end position="105"/>
    </location>
</feature>
<feature type="region of interest" description="Disordered" evidence="1">
    <location>
        <begin position="73"/>
        <end position="122"/>
    </location>
</feature>
<accession>A0A9W6VVY3</accession>
<comment type="caution">
    <text evidence="2">The sequence shown here is derived from an EMBL/GenBank/DDBJ whole genome shotgun (WGS) entry which is preliminary data.</text>
</comment>